<keyword evidence="1" id="KW-0547">Nucleotide-binding</keyword>
<evidence type="ECO:0000259" key="3">
    <source>
        <dbReference type="PROSITE" id="PS50893"/>
    </source>
</evidence>
<organism evidence="4 5">
    <name type="scientific">Rhodobacter aestuarii</name>
    <dbReference type="NCBI Taxonomy" id="453582"/>
    <lineage>
        <taxon>Bacteria</taxon>
        <taxon>Pseudomonadati</taxon>
        <taxon>Pseudomonadota</taxon>
        <taxon>Alphaproteobacteria</taxon>
        <taxon>Rhodobacterales</taxon>
        <taxon>Rhodobacter group</taxon>
        <taxon>Rhodobacter</taxon>
    </lineage>
</organism>
<reference evidence="5" key="1">
    <citation type="submission" date="2017-01" db="EMBL/GenBank/DDBJ databases">
        <authorList>
            <person name="Varghese N."/>
            <person name="Submissions S."/>
        </authorList>
    </citation>
    <scope>NUCLEOTIDE SEQUENCE [LARGE SCALE GENOMIC DNA]</scope>
    <source>
        <strain evidence="5">DSM 19945</strain>
    </source>
</reference>
<dbReference type="RefSeq" id="WP_076485573.1">
    <property type="nucleotide sequence ID" value="NZ_FTOG01000009.1"/>
</dbReference>
<dbReference type="EMBL" id="FTOG01000009">
    <property type="protein sequence ID" value="SIT05533.1"/>
    <property type="molecule type" value="Genomic_DNA"/>
</dbReference>
<proteinExistence type="predicted"/>
<dbReference type="InterPro" id="IPR027417">
    <property type="entry name" value="P-loop_NTPase"/>
</dbReference>
<gene>
    <name evidence="4" type="ORF">SAMN05421580_10953</name>
</gene>
<dbReference type="OrthoDB" id="9805601at2"/>
<keyword evidence="5" id="KW-1185">Reference proteome</keyword>
<dbReference type="GO" id="GO:0005524">
    <property type="term" value="F:ATP binding"/>
    <property type="evidence" value="ECO:0007669"/>
    <property type="project" value="UniProtKB-KW"/>
</dbReference>
<dbReference type="Gene3D" id="3.40.50.300">
    <property type="entry name" value="P-loop containing nucleotide triphosphate hydrolases"/>
    <property type="match status" value="1"/>
</dbReference>
<name>A0A1N7P4L4_9RHOB</name>
<feature type="domain" description="ABC transporter" evidence="3">
    <location>
        <begin position="4"/>
        <end position="224"/>
    </location>
</feature>
<dbReference type="Pfam" id="PF00005">
    <property type="entry name" value="ABC_tran"/>
    <property type="match status" value="1"/>
</dbReference>
<dbReference type="PANTHER" id="PTHR42794:SF2">
    <property type="entry name" value="ABC TRANSPORTER ATP-BINDING PROTEIN"/>
    <property type="match status" value="1"/>
</dbReference>
<dbReference type="InterPro" id="IPR017871">
    <property type="entry name" value="ABC_transporter-like_CS"/>
</dbReference>
<accession>A0A1N7P4L4</accession>
<dbReference type="AlphaFoldDB" id="A0A1N7P4L4"/>
<sequence length="254" mass="26857">MTDLVLENLSVLRGKRRVLQQTNLHLHPGEFVGLIGPNGAGKSTLLRAALGLVGAEGHSSLARLSPAVRARIAAWLPQAREIAWPMPVIDLVALAQNGRRDAPQVQAALARMDVAHLAERPATALSGGEQARVLMARALAQDTPILLADEPIAGLDPAHQIACMKLFAARAAEGRVVMASLHDLGLAARFCARIVVLDHGQIVADGAPEKVLTPDLLGRVFGIHCHIATVEGGLVLHPLESCNHLTWKEGSDAG</sequence>
<dbReference type="InterPro" id="IPR003439">
    <property type="entry name" value="ABC_transporter-like_ATP-bd"/>
</dbReference>
<dbReference type="CDD" id="cd03214">
    <property type="entry name" value="ABC_Iron-Siderophores_B12_Hemin"/>
    <property type="match status" value="1"/>
</dbReference>
<keyword evidence="2 4" id="KW-0067">ATP-binding</keyword>
<dbReference type="GO" id="GO:0016887">
    <property type="term" value="F:ATP hydrolysis activity"/>
    <property type="evidence" value="ECO:0007669"/>
    <property type="project" value="InterPro"/>
</dbReference>
<dbReference type="Proteomes" id="UP000186221">
    <property type="component" value="Unassembled WGS sequence"/>
</dbReference>
<dbReference type="SMART" id="SM00382">
    <property type="entry name" value="AAA"/>
    <property type="match status" value="1"/>
</dbReference>
<evidence type="ECO:0000313" key="4">
    <source>
        <dbReference type="EMBL" id="SIT05533.1"/>
    </source>
</evidence>
<dbReference type="PANTHER" id="PTHR42794">
    <property type="entry name" value="HEMIN IMPORT ATP-BINDING PROTEIN HMUV"/>
    <property type="match status" value="1"/>
</dbReference>
<dbReference type="STRING" id="453582.SAMN05421580_10953"/>
<dbReference type="PROSITE" id="PS00211">
    <property type="entry name" value="ABC_TRANSPORTER_1"/>
    <property type="match status" value="1"/>
</dbReference>
<dbReference type="PROSITE" id="PS50893">
    <property type="entry name" value="ABC_TRANSPORTER_2"/>
    <property type="match status" value="1"/>
</dbReference>
<dbReference type="SUPFAM" id="SSF52540">
    <property type="entry name" value="P-loop containing nucleoside triphosphate hydrolases"/>
    <property type="match status" value="1"/>
</dbReference>
<protein>
    <submittedName>
        <fullName evidence="4">Iron complex transport system ATP-binding protein</fullName>
    </submittedName>
</protein>
<evidence type="ECO:0000256" key="2">
    <source>
        <dbReference type="ARBA" id="ARBA00022840"/>
    </source>
</evidence>
<evidence type="ECO:0000256" key="1">
    <source>
        <dbReference type="ARBA" id="ARBA00022741"/>
    </source>
</evidence>
<evidence type="ECO:0000313" key="5">
    <source>
        <dbReference type="Proteomes" id="UP000186221"/>
    </source>
</evidence>
<dbReference type="InterPro" id="IPR003593">
    <property type="entry name" value="AAA+_ATPase"/>
</dbReference>